<feature type="transmembrane region" description="Helical" evidence="1">
    <location>
        <begin position="166"/>
        <end position="184"/>
    </location>
</feature>
<evidence type="ECO:0000313" key="2">
    <source>
        <dbReference type="EMBL" id="TDQ79747.1"/>
    </source>
</evidence>
<protein>
    <submittedName>
        <fullName evidence="2">Uncharacterized protein</fullName>
    </submittedName>
</protein>
<dbReference type="EMBL" id="SNYV01000011">
    <property type="protein sequence ID" value="TDQ79747.1"/>
    <property type="molecule type" value="Genomic_DNA"/>
</dbReference>
<organism evidence="2 3">
    <name type="scientific">Sphingobacterium yanglingense</name>
    <dbReference type="NCBI Taxonomy" id="1437280"/>
    <lineage>
        <taxon>Bacteria</taxon>
        <taxon>Pseudomonadati</taxon>
        <taxon>Bacteroidota</taxon>
        <taxon>Sphingobacteriia</taxon>
        <taxon>Sphingobacteriales</taxon>
        <taxon>Sphingobacteriaceae</taxon>
        <taxon>Sphingobacterium</taxon>
    </lineage>
</organism>
<keyword evidence="1" id="KW-1133">Transmembrane helix</keyword>
<accession>A0A4R6WL93</accession>
<dbReference type="AlphaFoldDB" id="A0A4R6WL93"/>
<comment type="caution">
    <text evidence="2">The sequence shown here is derived from an EMBL/GenBank/DDBJ whole genome shotgun (WGS) entry which is preliminary data.</text>
</comment>
<keyword evidence="1" id="KW-0472">Membrane</keyword>
<dbReference type="Proteomes" id="UP000295292">
    <property type="component" value="Unassembled WGS sequence"/>
</dbReference>
<evidence type="ECO:0000313" key="3">
    <source>
        <dbReference type="Proteomes" id="UP000295292"/>
    </source>
</evidence>
<sequence>MEHKTTYLDNNILYRAMRLLYSDTDSLVDRLAPEGWANSPYHFPFEVVDGEREALYQSYDTVAAAYKGKFGPLSQQYISKNRYEIDFTTQASNSFSAETELIYLIEYAILQLSTNGLFFKAGAPYSYYLIDDLDLEEQSYLLGIELDLDIIMTPEAFRPTAARADILLYIDLSVLYAFIIGAFCTQGIDWRYRNDELSGLWINHKIATRMQKTSDKPKKRNLLEILNQLLTEIENGLPPDEVIGYCLTYDRLPLGYPPTIEDIKALNQYDFDL</sequence>
<reference evidence="2 3" key="1">
    <citation type="submission" date="2019-03" db="EMBL/GenBank/DDBJ databases">
        <title>Genomic Encyclopedia of Archaeal and Bacterial Type Strains, Phase II (KMG-II): from individual species to whole genera.</title>
        <authorList>
            <person name="Goeker M."/>
        </authorList>
    </citation>
    <scope>NUCLEOTIDE SEQUENCE [LARGE SCALE GENOMIC DNA]</scope>
    <source>
        <strain evidence="2 3">DSM 28353</strain>
    </source>
</reference>
<keyword evidence="3" id="KW-1185">Reference proteome</keyword>
<proteinExistence type="predicted"/>
<name>A0A4R6WL93_9SPHI</name>
<keyword evidence="1" id="KW-0812">Transmembrane</keyword>
<gene>
    <name evidence="2" type="ORF">CLV99_1195</name>
</gene>
<evidence type="ECO:0000256" key="1">
    <source>
        <dbReference type="SAM" id="Phobius"/>
    </source>
</evidence>